<feature type="region of interest" description="Disordered" evidence="3">
    <location>
        <begin position="523"/>
        <end position="543"/>
    </location>
</feature>
<evidence type="ECO:0000313" key="5">
    <source>
        <dbReference type="EMBL" id="JAB59668.1"/>
    </source>
</evidence>
<dbReference type="GO" id="GO:1904262">
    <property type="term" value="P:negative regulation of TORC1 signaling"/>
    <property type="evidence" value="ECO:0007669"/>
    <property type="project" value="TreeGrafter"/>
</dbReference>
<feature type="compositionally biased region" description="Polar residues" evidence="3">
    <location>
        <begin position="476"/>
        <end position="497"/>
    </location>
</feature>
<dbReference type="AlphaFoldDB" id="U5EPE4"/>
<evidence type="ECO:0000256" key="2">
    <source>
        <dbReference type="RuleBase" id="RU368069"/>
    </source>
</evidence>
<dbReference type="GO" id="GO:1990130">
    <property type="term" value="C:GATOR1 complex"/>
    <property type="evidence" value="ECO:0007669"/>
    <property type="project" value="UniProtKB-UniRule"/>
</dbReference>
<keyword evidence="2" id="KW-0458">Lysosome</keyword>
<evidence type="ECO:0000256" key="3">
    <source>
        <dbReference type="SAM" id="MobiDB-lite"/>
    </source>
</evidence>
<sequence>MEVNPLCVIIVKSDSKGDRLLFRYPYNNLPGSQHQTNTTNKRKTPYSIVSSDDILQNSIPQTSNICYGQLSGFTDEVLSTLFAVKSELCNRKFELKVNDVRFVGHPTLMQSKSDNKNDSILINIVFALHAQASYSIVKCYYELSKRLGIALYYEEERCGYLKSEMKSMLTIHDEVAALQEQENGNNVNVSAFDLILKESTLAQFIKTIYHDLCTTGLLNVTMNQSVTLSFCLPQKAHQFHKKGVVVEPETIDRCLQALKPYHGMLLLVDPSELLDCVPPCGARILLQLIEVYNPLKSLQNMASDADLIIDHVYQLVGHLVYWAKATIIYPLCETNVYVIAPDAQLNIHSNLVDKFSTKFPGMSLFEVISDFSLPTSIGHLTTPLQHPARQGRLAQMVLWLLQHHLLMQLHTYVQFMPAYEDELDTVQLQQLAIKNSMNDSFLLSNHSEDVEVEIAKRTTNNNNYNHQHVNIVNGGNHAQENHQPQFSESLPSTSSQPLAVPFSRNHSVSDEFSESIMIASNVSNATRPSSSHRSNISITQTASLSTDNDESIASVDDEDKIKELLSAFEPIDRQAIMKIPAASNAEDLSLMVRLWQAGYFAGEHHLEEIMYFENLRRSQLLQLLDKFRDVLIIYETEDPAIASLYTQT</sequence>
<organism evidence="5">
    <name type="scientific">Corethrella appendiculata</name>
    <dbReference type="NCBI Taxonomy" id="1370023"/>
    <lineage>
        <taxon>Eukaryota</taxon>
        <taxon>Metazoa</taxon>
        <taxon>Ecdysozoa</taxon>
        <taxon>Arthropoda</taxon>
        <taxon>Hexapoda</taxon>
        <taxon>Insecta</taxon>
        <taxon>Pterygota</taxon>
        <taxon>Neoptera</taxon>
        <taxon>Endopterygota</taxon>
        <taxon>Diptera</taxon>
        <taxon>Nematocera</taxon>
        <taxon>Culicoidea</taxon>
        <taxon>Chaoboridae</taxon>
        <taxon>Corethrella</taxon>
    </lineage>
</organism>
<evidence type="ECO:0000256" key="1">
    <source>
        <dbReference type="ARBA" id="ARBA00010546"/>
    </source>
</evidence>
<reference evidence="5" key="1">
    <citation type="journal article" date="2014" name="Insect Biochem. Mol. Biol.">
        <title>An insight into the sialome of the frog biting fly, Corethrella appendiculata.</title>
        <authorList>
            <person name="Ribeiro J.M.C."/>
            <person name="Chagas A.C."/>
            <person name="Pham V.M."/>
            <person name="Lounibos L.P."/>
            <person name="Calvo E."/>
        </authorList>
    </citation>
    <scope>NUCLEOTIDE SEQUENCE</scope>
    <source>
        <tissue evidence="5">Salivary glands</tissue>
    </source>
</reference>
<feature type="compositionally biased region" description="Low complexity" evidence="3">
    <location>
        <begin position="464"/>
        <end position="473"/>
    </location>
</feature>
<evidence type="ECO:0000259" key="4">
    <source>
        <dbReference type="Pfam" id="PF24064"/>
    </source>
</evidence>
<dbReference type="InterPro" id="IPR005365">
    <property type="entry name" value="Npr3"/>
</dbReference>
<comment type="function">
    <text evidence="2">As a component of the GATOR1 complex functions as an inhibitor of the amino acid-sensing branch of the TORC1 pathway.</text>
</comment>
<feature type="region of interest" description="Disordered" evidence="3">
    <location>
        <begin position="464"/>
        <end position="501"/>
    </location>
</feature>
<proteinExistence type="evidence at transcript level"/>
<protein>
    <recommendedName>
        <fullName evidence="2">GATOR complex protein NPRL3</fullName>
    </recommendedName>
    <alternativeName>
        <fullName evidence="2">Nitrogen permease regulator 3-like protein</fullName>
    </alternativeName>
</protein>
<dbReference type="GO" id="GO:0010508">
    <property type="term" value="P:positive regulation of autophagy"/>
    <property type="evidence" value="ECO:0007669"/>
    <property type="project" value="TreeGrafter"/>
</dbReference>
<dbReference type="GO" id="GO:0034198">
    <property type="term" value="P:cellular response to amino acid starvation"/>
    <property type="evidence" value="ECO:0007669"/>
    <property type="project" value="UniProtKB-UniRule"/>
</dbReference>
<dbReference type="Pfam" id="PF24064">
    <property type="entry name" value="HTH_NPRL3"/>
    <property type="match status" value="1"/>
</dbReference>
<dbReference type="InterPro" id="IPR056603">
    <property type="entry name" value="HTH_NPRL3"/>
</dbReference>
<dbReference type="Pfam" id="PF03666">
    <property type="entry name" value="NPR3"/>
    <property type="match status" value="2"/>
</dbReference>
<dbReference type="EMBL" id="GANO01000203">
    <property type="protein sequence ID" value="JAB59668.1"/>
    <property type="molecule type" value="mRNA"/>
</dbReference>
<feature type="domain" description="GATOR1 complex protein NPRL3 C-terminal HTH" evidence="4">
    <location>
        <begin position="571"/>
        <end position="632"/>
    </location>
</feature>
<dbReference type="PANTHER" id="PTHR13153:SF5">
    <property type="entry name" value="GATOR COMPLEX PROTEIN NPRL3"/>
    <property type="match status" value="1"/>
</dbReference>
<comment type="similarity">
    <text evidence="1 2">Belongs to the NPR3 family.</text>
</comment>
<accession>U5EPE4</accession>
<dbReference type="PANTHER" id="PTHR13153">
    <property type="entry name" value="CGTHBA PROTEIN -14 GENE PROTEIN"/>
    <property type="match status" value="1"/>
</dbReference>
<dbReference type="GO" id="GO:0038202">
    <property type="term" value="P:TORC1 signaling"/>
    <property type="evidence" value="ECO:0007669"/>
    <property type="project" value="TreeGrafter"/>
</dbReference>
<dbReference type="GO" id="GO:0005764">
    <property type="term" value="C:lysosome"/>
    <property type="evidence" value="ECO:0007669"/>
    <property type="project" value="UniProtKB-SubCell"/>
</dbReference>
<keyword evidence="2" id="KW-0732">Signal</keyword>
<name>U5EPE4_9DIPT</name>
<comment type="subcellular location">
    <subcellularLocation>
        <location evidence="2">Lysosome</location>
    </subcellularLocation>
</comment>